<keyword evidence="20" id="KW-1185">Reference proteome</keyword>
<evidence type="ECO:0000256" key="11">
    <source>
        <dbReference type="ARBA" id="ARBA00023027"/>
    </source>
</evidence>
<comment type="pathway">
    <text evidence="3">Nucleotide-sugar biosynthesis; UDP-alpha-D-xylose biosynthesis; UDP-alpha-D-xylose from UDP-alpha-D-glucuronate: step 1/1.</text>
</comment>
<evidence type="ECO:0000256" key="10">
    <source>
        <dbReference type="ARBA" id="ARBA00022989"/>
    </source>
</evidence>
<dbReference type="PANTHER" id="PTHR43078">
    <property type="entry name" value="UDP-GLUCURONIC ACID DECARBOXYLASE-RELATED"/>
    <property type="match status" value="1"/>
</dbReference>
<evidence type="ECO:0000256" key="8">
    <source>
        <dbReference type="ARBA" id="ARBA00022793"/>
    </source>
</evidence>
<evidence type="ECO:0000313" key="19">
    <source>
        <dbReference type="EMBL" id="OII71556.1"/>
    </source>
</evidence>
<comment type="catalytic activity">
    <reaction evidence="17">
        <text>UDP-alpha-D-glucuronate + H(+) = UDP-alpha-D-xylose + CO2</text>
        <dbReference type="Rhea" id="RHEA:23916"/>
        <dbReference type="ChEBI" id="CHEBI:15378"/>
        <dbReference type="ChEBI" id="CHEBI:16526"/>
        <dbReference type="ChEBI" id="CHEBI:57632"/>
        <dbReference type="ChEBI" id="CHEBI:58052"/>
        <dbReference type="EC" id="4.1.1.35"/>
    </reaction>
    <physiologicalReaction direction="left-to-right" evidence="17">
        <dbReference type="Rhea" id="RHEA:23917"/>
    </physiologicalReaction>
</comment>
<evidence type="ECO:0000259" key="18">
    <source>
        <dbReference type="Pfam" id="PF16363"/>
    </source>
</evidence>
<dbReference type="EC" id="4.1.1.35" evidence="5"/>
<dbReference type="RefSeq" id="XP_067066746.1">
    <property type="nucleotide sequence ID" value="XM_067213495.1"/>
</dbReference>
<dbReference type="SUPFAM" id="SSF51735">
    <property type="entry name" value="NAD(P)-binding Rossmann-fold domains"/>
    <property type="match status" value="1"/>
</dbReference>
<dbReference type="GO" id="GO:0032580">
    <property type="term" value="C:Golgi cisterna membrane"/>
    <property type="evidence" value="ECO:0007669"/>
    <property type="project" value="UniProtKB-SubCell"/>
</dbReference>
<dbReference type="InterPro" id="IPR036291">
    <property type="entry name" value="NAD(P)-bd_dom_sf"/>
</dbReference>
<evidence type="ECO:0000256" key="15">
    <source>
        <dbReference type="ARBA" id="ARBA00023239"/>
    </source>
</evidence>
<evidence type="ECO:0000256" key="5">
    <source>
        <dbReference type="ARBA" id="ARBA00012290"/>
    </source>
</evidence>
<evidence type="ECO:0000256" key="9">
    <source>
        <dbReference type="ARBA" id="ARBA00022968"/>
    </source>
</evidence>
<accession>A0A1J4MEV5</accession>
<dbReference type="GO" id="GO:0042732">
    <property type="term" value="P:D-xylose metabolic process"/>
    <property type="evidence" value="ECO:0007669"/>
    <property type="project" value="InterPro"/>
</dbReference>
<dbReference type="PANTHER" id="PTHR43078:SF6">
    <property type="entry name" value="UDP-GLUCURONIC ACID DECARBOXYLASE 1"/>
    <property type="match status" value="1"/>
</dbReference>
<feature type="domain" description="NAD(P)-binding" evidence="18">
    <location>
        <begin position="22"/>
        <end position="320"/>
    </location>
</feature>
<keyword evidence="14" id="KW-0325">Glycoprotein</keyword>
<evidence type="ECO:0000256" key="6">
    <source>
        <dbReference type="ARBA" id="ARBA00018816"/>
    </source>
</evidence>
<dbReference type="OrthoDB" id="331544at2759"/>
<dbReference type="Proteomes" id="UP000186804">
    <property type="component" value="Unassembled WGS sequence"/>
</dbReference>
<keyword evidence="12" id="KW-0333">Golgi apparatus</keyword>
<evidence type="ECO:0000256" key="3">
    <source>
        <dbReference type="ARBA" id="ARBA00005100"/>
    </source>
</evidence>
<keyword evidence="10" id="KW-1133">Transmembrane helix</keyword>
<dbReference type="AlphaFoldDB" id="A0A1J4MEV5"/>
<dbReference type="FunFam" id="3.40.50.720:FF:000065">
    <property type="entry name" value="UDP-glucuronic acid decarboxylase 1"/>
    <property type="match status" value="1"/>
</dbReference>
<dbReference type="GO" id="GO:0070403">
    <property type="term" value="F:NAD+ binding"/>
    <property type="evidence" value="ECO:0007669"/>
    <property type="project" value="InterPro"/>
</dbReference>
<keyword evidence="8" id="KW-0210">Decarboxylase</keyword>
<protein>
    <recommendedName>
        <fullName evidence="6">UDP-glucuronic acid decarboxylase 1</fullName>
        <ecNumber evidence="5">4.1.1.35</ecNumber>
    </recommendedName>
    <alternativeName>
        <fullName evidence="16">UDP-glucuronate decarboxylase 1</fullName>
    </alternativeName>
</protein>
<comment type="similarity">
    <text evidence="4">Belongs to the NAD(P)-dependent epimerase/dehydratase family. UDP-glucuronic acid decarboxylase subfamily.</text>
</comment>
<keyword evidence="7" id="KW-0812">Transmembrane</keyword>
<comment type="subcellular location">
    <subcellularLocation>
        <location evidence="2">Golgi apparatus</location>
        <location evidence="2">Golgi stack membrane</location>
        <topology evidence="2">Single-pass type II membrane protein</topology>
    </subcellularLocation>
</comment>
<comment type="caution">
    <text evidence="19">The sequence shown here is derived from an EMBL/GenBank/DDBJ whole genome shotgun (WGS) entry which is preliminary data.</text>
</comment>
<evidence type="ECO:0000256" key="7">
    <source>
        <dbReference type="ARBA" id="ARBA00022692"/>
    </source>
</evidence>
<evidence type="ECO:0000256" key="16">
    <source>
        <dbReference type="ARBA" id="ARBA00031585"/>
    </source>
</evidence>
<proteinExistence type="inferred from homology"/>
<evidence type="ECO:0000256" key="12">
    <source>
        <dbReference type="ARBA" id="ARBA00023034"/>
    </source>
</evidence>
<reference evidence="19 20" key="1">
    <citation type="submission" date="2016-10" db="EMBL/GenBank/DDBJ databases">
        <title>Reductive evolution of mitochondrial metabolism and differential evolution of invasion-related proteins in Cryptosporidium.</title>
        <authorList>
            <person name="Liu S."/>
            <person name="Roellig D.M."/>
            <person name="Guo Y."/>
            <person name="Li N."/>
            <person name="Frace M.A."/>
            <person name="Tang K."/>
            <person name="Zhang L."/>
            <person name="Feng Y."/>
            <person name="Xiao L."/>
        </authorList>
    </citation>
    <scope>NUCLEOTIDE SEQUENCE [LARGE SCALE GENOMIC DNA]</scope>
    <source>
        <strain evidence="19">30847</strain>
    </source>
</reference>
<keyword evidence="9" id="KW-0735">Signal-anchor</keyword>
<sequence>MDDCYHNKRDEVVPFNQNKTILVTGGAGFIGSHLIKYLLDLGYNVISIDNYFSGKKQSLENFRHYPKFEMIRHDIIEPIRIEVDEIYHLACPASPVHYQRNPIYTMKTCFLGTMNMLGLARRSGAKIVVASTSEIYGDPLIHPQPESYYGNVNCIGTRSCYDEGKRIAESLCVEYYRQYNVDVRIARIFNTFGPNMLCNDGRVISNFITEALNKQPLSIYGDGTQTRSFCYISDLVRGLYKLMNIHRSNIQGDSPFNLGNPNEISILKLANIIRDIIDPSLEFSFRTIPSDDPKKRKPDISRARDKLGWEPEVSFEEGLKLTIEDFKMRFTDSNNDPSSISPMHQIEAHLIIPK</sequence>
<dbReference type="EMBL" id="LRBS01000121">
    <property type="protein sequence ID" value="OII71556.1"/>
    <property type="molecule type" value="Genomic_DNA"/>
</dbReference>
<organism evidence="19 20">
    <name type="scientific">Cryptosporidium andersoni</name>
    <dbReference type="NCBI Taxonomy" id="117008"/>
    <lineage>
        <taxon>Eukaryota</taxon>
        <taxon>Sar</taxon>
        <taxon>Alveolata</taxon>
        <taxon>Apicomplexa</taxon>
        <taxon>Conoidasida</taxon>
        <taxon>Coccidia</taxon>
        <taxon>Eucoccidiorida</taxon>
        <taxon>Eimeriorina</taxon>
        <taxon>Cryptosporidiidae</taxon>
        <taxon>Cryptosporidium</taxon>
    </lineage>
</organism>
<dbReference type="InterPro" id="IPR044516">
    <property type="entry name" value="UXS-like"/>
</dbReference>
<evidence type="ECO:0000256" key="2">
    <source>
        <dbReference type="ARBA" id="ARBA00004447"/>
    </source>
</evidence>
<dbReference type="CDD" id="cd05230">
    <property type="entry name" value="UGD_SDR_e"/>
    <property type="match status" value="1"/>
</dbReference>
<dbReference type="Gene3D" id="3.40.50.720">
    <property type="entry name" value="NAD(P)-binding Rossmann-like Domain"/>
    <property type="match status" value="1"/>
</dbReference>
<comment type="cofactor">
    <cofactor evidence="1">
        <name>NAD(+)</name>
        <dbReference type="ChEBI" id="CHEBI:57540"/>
    </cofactor>
</comment>
<evidence type="ECO:0000256" key="17">
    <source>
        <dbReference type="ARBA" id="ARBA00049410"/>
    </source>
</evidence>
<dbReference type="GO" id="GO:0033320">
    <property type="term" value="P:UDP-D-xylose biosynthetic process"/>
    <property type="evidence" value="ECO:0007669"/>
    <property type="project" value="UniProtKB-UniPathway"/>
</dbReference>
<evidence type="ECO:0000313" key="20">
    <source>
        <dbReference type="Proteomes" id="UP000186804"/>
    </source>
</evidence>
<dbReference type="VEuPathDB" id="CryptoDB:cand_032690"/>
<gene>
    <name evidence="19" type="ORF">cand_032690</name>
</gene>
<dbReference type="Pfam" id="PF16363">
    <property type="entry name" value="GDP_Man_Dehyd"/>
    <property type="match status" value="1"/>
</dbReference>
<dbReference type="InterPro" id="IPR016040">
    <property type="entry name" value="NAD(P)-bd_dom"/>
</dbReference>
<evidence type="ECO:0000256" key="4">
    <source>
        <dbReference type="ARBA" id="ARBA00007505"/>
    </source>
</evidence>
<dbReference type="UniPathway" id="UPA00796">
    <property type="reaction ID" value="UER00771"/>
</dbReference>
<evidence type="ECO:0000256" key="14">
    <source>
        <dbReference type="ARBA" id="ARBA00023180"/>
    </source>
</evidence>
<evidence type="ECO:0000256" key="1">
    <source>
        <dbReference type="ARBA" id="ARBA00001911"/>
    </source>
</evidence>
<keyword evidence="15" id="KW-0456">Lyase</keyword>
<evidence type="ECO:0000256" key="13">
    <source>
        <dbReference type="ARBA" id="ARBA00023136"/>
    </source>
</evidence>
<dbReference type="GO" id="GO:0048040">
    <property type="term" value="F:UDP-glucuronate decarboxylase activity"/>
    <property type="evidence" value="ECO:0007669"/>
    <property type="project" value="UniProtKB-EC"/>
</dbReference>
<keyword evidence="13" id="KW-0472">Membrane</keyword>
<keyword evidence="11" id="KW-0520">NAD</keyword>
<dbReference type="GeneID" id="92367453"/>
<name>A0A1J4MEV5_9CRYT</name>